<protein>
    <submittedName>
        <fullName evidence="1">Uncharacterized protein</fullName>
    </submittedName>
</protein>
<proteinExistence type="predicted"/>
<evidence type="ECO:0000313" key="2">
    <source>
        <dbReference type="Proteomes" id="UP000317940"/>
    </source>
</evidence>
<dbReference type="Proteomes" id="UP000317940">
    <property type="component" value="Unassembled WGS sequence"/>
</dbReference>
<organism evidence="1 2">
    <name type="scientific">Kitasatospora viridis</name>
    <dbReference type="NCBI Taxonomy" id="281105"/>
    <lineage>
        <taxon>Bacteria</taxon>
        <taxon>Bacillati</taxon>
        <taxon>Actinomycetota</taxon>
        <taxon>Actinomycetes</taxon>
        <taxon>Kitasatosporales</taxon>
        <taxon>Streptomycetaceae</taxon>
        <taxon>Kitasatospora</taxon>
    </lineage>
</organism>
<evidence type="ECO:0000313" key="1">
    <source>
        <dbReference type="EMBL" id="TWF71727.1"/>
    </source>
</evidence>
<name>A0A561SA53_9ACTN</name>
<keyword evidence="2" id="KW-1185">Reference proteome</keyword>
<dbReference type="AlphaFoldDB" id="A0A561SA53"/>
<dbReference type="RefSeq" id="WP_145911522.1">
    <property type="nucleotide sequence ID" value="NZ_BAAAMZ010000022.1"/>
</dbReference>
<gene>
    <name evidence="1" type="ORF">FHX73_1898</name>
</gene>
<comment type="caution">
    <text evidence="1">The sequence shown here is derived from an EMBL/GenBank/DDBJ whole genome shotgun (WGS) entry which is preliminary data.</text>
</comment>
<reference evidence="1 2" key="1">
    <citation type="submission" date="2019-06" db="EMBL/GenBank/DDBJ databases">
        <title>Sequencing the genomes of 1000 actinobacteria strains.</title>
        <authorList>
            <person name="Klenk H.-P."/>
        </authorList>
    </citation>
    <scope>NUCLEOTIDE SEQUENCE [LARGE SCALE GENOMIC DNA]</scope>
    <source>
        <strain evidence="1 2">DSM 44826</strain>
    </source>
</reference>
<sequence length="892" mass="96790">MPETTKPTITVALVQTRLKRAGFQVSVKVESSYTHPSVKPGARLSSGGAGARSYVSLYWGPHLDKVGLGSSERIAREFAADYAAYLSDFFDVEHNEKSPREGALEVTALAEPRPRVEGAPVVARVVQTLEAAGKGPKAYFAFERLDSVDVGVSEALQDDIGEFVQALRADGWTAEVYDRTDQHIIKVTGTSTRPEPVKAKPETFTTPDGITLTPAQADAWKRLQEGELHAGYGISLRTVQSLVEKGLATYTEHMSDTLHHPSKKFWIASATTKPDTTEENTAVPQQPATVLAVRVAEPIEGTVVVHGGTAHGCYPDQADDAVVQAAVRVLAAAGHHPAPVTDDPEDFEQTSGFVVQRRDDRIAVYDYAAGELTWVRDTKDRKALTKLREYGQALAAAGWTFDEMASSQLLWVTPPTDTNITEGTSPRFDRLATVRAAVHVLTDDGQRAVRVVGDDIRTGNPAASGFYVEGSEYDVRVFEFLDGTRVMGAQPGEEPNSVDHKLNAYAQALRGYGWRDVVASSAVVWATAPASALPAGKRYVLAWTSGGERHTGADDYVWDDAQVRAEELRGGGAEHVVIMAAPDGRAMPPAPESFDPPRPEQRPFETDWEAKAVACGDRLRQLTRAVLDAQTEEQRVMLGLGITRIRAQFEVWLDALEVPGHDKPNGLRYLAELVAGGDLTADQVVHRYKPEDVELSAVVAAVTGSKVDEGTGLRPLINVATAVAIALNTSKYGAYLHVRDAAAAKLLTWVDTDEYGKVERDRFTNPLAELPRRVWVDGVTGRPTLSRGDIAPNAARRVWVATPDEVAALAADLAAELPQHLTKAQETLLETIRANRRAVHWVDKPGKGGKRRAYEPASVHAADVEYLEAVGLVRIVSFTQNRGAVEAVEETS</sequence>
<dbReference type="EMBL" id="VIWT01000008">
    <property type="protein sequence ID" value="TWF71727.1"/>
    <property type="molecule type" value="Genomic_DNA"/>
</dbReference>
<accession>A0A561SA53</accession>